<reference evidence="3" key="1">
    <citation type="journal article" date="2014" name="Int. J. Syst. Evol. Microbiol.">
        <title>Complete genome sequence of Corynebacterium casei LMG S-19264T (=DSM 44701T), isolated from a smear-ripened cheese.</title>
        <authorList>
            <consortium name="US DOE Joint Genome Institute (JGI-PGF)"/>
            <person name="Walter F."/>
            <person name="Albersmeier A."/>
            <person name="Kalinowski J."/>
            <person name="Ruckert C."/>
        </authorList>
    </citation>
    <scope>NUCLEOTIDE SEQUENCE</scope>
    <source>
        <strain evidence="3">JCM 3090</strain>
    </source>
</reference>
<evidence type="ECO:0000256" key="1">
    <source>
        <dbReference type="SAM" id="MobiDB-lite"/>
    </source>
</evidence>
<dbReference type="AlphaFoldDB" id="A0A8J3BIH0"/>
<keyword evidence="2" id="KW-1133">Transmembrane helix</keyword>
<keyword evidence="2" id="KW-0812">Transmembrane</keyword>
<proteinExistence type="predicted"/>
<comment type="caution">
    <text evidence="3">The sequence shown here is derived from an EMBL/GenBank/DDBJ whole genome shotgun (WGS) entry which is preliminary data.</text>
</comment>
<evidence type="ECO:0000256" key="2">
    <source>
        <dbReference type="SAM" id="Phobius"/>
    </source>
</evidence>
<keyword evidence="4" id="KW-1185">Reference proteome</keyword>
<feature type="transmembrane region" description="Helical" evidence="2">
    <location>
        <begin position="21"/>
        <end position="42"/>
    </location>
</feature>
<dbReference type="Proteomes" id="UP000649739">
    <property type="component" value="Unassembled WGS sequence"/>
</dbReference>
<evidence type="ECO:0000313" key="4">
    <source>
        <dbReference type="Proteomes" id="UP000649739"/>
    </source>
</evidence>
<reference evidence="3" key="2">
    <citation type="submission" date="2020-09" db="EMBL/GenBank/DDBJ databases">
        <authorList>
            <person name="Sun Q."/>
            <person name="Ohkuma M."/>
        </authorList>
    </citation>
    <scope>NUCLEOTIDE SEQUENCE</scope>
    <source>
        <strain evidence="3">JCM 3090</strain>
    </source>
</reference>
<accession>A0A8J3BIH0</accession>
<evidence type="ECO:0000313" key="3">
    <source>
        <dbReference type="EMBL" id="GGK10959.1"/>
    </source>
</evidence>
<protein>
    <submittedName>
        <fullName evidence="3">Uncharacterized protein</fullName>
    </submittedName>
</protein>
<feature type="compositionally biased region" description="Low complexity" evidence="1">
    <location>
        <begin position="129"/>
        <end position="138"/>
    </location>
</feature>
<gene>
    <name evidence="3" type="ORF">GCM10010123_46140</name>
</gene>
<feature type="compositionally biased region" description="Polar residues" evidence="1">
    <location>
        <begin position="148"/>
        <end position="161"/>
    </location>
</feature>
<organism evidence="3 4">
    <name type="scientific">Pilimelia anulata</name>
    <dbReference type="NCBI Taxonomy" id="53371"/>
    <lineage>
        <taxon>Bacteria</taxon>
        <taxon>Bacillati</taxon>
        <taxon>Actinomycetota</taxon>
        <taxon>Actinomycetes</taxon>
        <taxon>Micromonosporales</taxon>
        <taxon>Micromonosporaceae</taxon>
        <taxon>Pilimelia</taxon>
    </lineage>
</organism>
<dbReference type="EMBL" id="BMQB01000016">
    <property type="protein sequence ID" value="GGK10959.1"/>
    <property type="molecule type" value="Genomic_DNA"/>
</dbReference>
<name>A0A8J3BIH0_9ACTN</name>
<keyword evidence="2" id="KW-0472">Membrane</keyword>
<feature type="region of interest" description="Disordered" evidence="1">
    <location>
        <begin position="111"/>
        <end position="172"/>
    </location>
</feature>
<sequence length="172" mass="16545">MVGSRTLAVMTARRGNIVGSVAAVVVGAVVAGVGVFFVVTGVKDANQWAGVLGFFIGVAGLVVSGYSAVLTRRSLTRQGTPSAGVGGVSNTAHDGTYHGPVIMAGRDVNTAAAPAPAPSPGADGGAGAGSVTSTISGGTFHGEVNQGRDFTSHQPPGSTEGTAAPAGGDASA</sequence>
<feature type="transmembrane region" description="Helical" evidence="2">
    <location>
        <begin position="48"/>
        <end position="69"/>
    </location>
</feature>